<feature type="non-terminal residue" evidence="2">
    <location>
        <position position="1"/>
    </location>
</feature>
<organism evidence="2">
    <name type="scientific">marine sediment metagenome</name>
    <dbReference type="NCBI Taxonomy" id="412755"/>
    <lineage>
        <taxon>unclassified sequences</taxon>
        <taxon>metagenomes</taxon>
        <taxon>ecological metagenomes</taxon>
    </lineage>
</organism>
<comment type="caution">
    <text evidence="2">The sequence shown here is derived from an EMBL/GenBank/DDBJ whole genome shotgun (WGS) entry which is preliminary data.</text>
</comment>
<protein>
    <submittedName>
        <fullName evidence="2">Uncharacterized protein</fullName>
    </submittedName>
</protein>
<evidence type="ECO:0000256" key="1">
    <source>
        <dbReference type="SAM" id="Coils"/>
    </source>
</evidence>
<dbReference type="EMBL" id="BART01022637">
    <property type="protein sequence ID" value="GAG98880.1"/>
    <property type="molecule type" value="Genomic_DNA"/>
</dbReference>
<keyword evidence="1" id="KW-0175">Coiled coil</keyword>
<name>X1BUY5_9ZZZZ</name>
<sequence length="218" mass="24588">AFASLYWLYVQEKNEQTELNAALAATQATLPKLAEQRASLESTLTELEDRLAQVTSQLKTAKAVFPALVESIEVDELLFGFADTWDLEITSLTASEPRDYRVKVEVEDEDIEVEDITYLVTTFTVDVEGKAPESDFKTEEEYKAYIDKAVDDILNFIHTVVTHRDFDTATVELVNIVVPEPLSEKEKEGLTEELIEEREGIEVPSATINLVIYSYKGE</sequence>
<gene>
    <name evidence="2" type="ORF">S01H4_41400</name>
</gene>
<feature type="coiled-coil region" evidence="1">
    <location>
        <begin position="30"/>
        <end position="64"/>
    </location>
</feature>
<reference evidence="2" key="1">
    <citation type="journal article" date="2014" name="Front. Microbiol.">
        <title>High frequency of phylogenetically diverse reductive dehalogenase-homologous genes in deep subseafloor sedimentary metagenomes.</title>
        <authorList>
            <person name="Kawai M."/>
            <person name="Futagami T."/>
            <person name="Toyoda A."/>
            <person name="Takaki Y."/>
            <person name="Nishi S."/>
            <person name="Hori S."/>
            <person name="Arai W."/>
            <person name="Tsubouchi T."/>
            <person name="Morono Y."/>
            <person name="Uchiyama I."/>
            <person name="Ito T."/>
            <person name="Fujiyama A."/>
            <person name="Inagaki F."/>
            <person name="Takami H."/>
        </authorList>
    </citation>
    <scope>NUCLEOTIDE SEQUENCE</scope>
    <source>
        <strain evidence="2">Expedition CK06-06</strain>
    </source>
</reference>
<accession>X1BUY5</accession>
<evidence type="ECO:0000313" key="2">
    <source>
        <dbReference type="EMBL" id="GAG98880.1"/>
    </source>
</evidence>
<proteinExistence type="predicted"/>
<dbReference type="AlphaFoldDB" id="X1BUY5"/>